<keyword evidence="1" id="KW-0812">Transmembrane</keyword>
<keyword evidence="1" id="KW-1133">Transmembrane helix</keyword>
<feature type="transmembrane region" description="Helical" evidence="1">
    <location>
        <begin position="41"/>
        <end position="63"/>
    </location>
</feature>
<proteinExistence type="predicted"/>
<evidence type="ECO:0000256" key="1">
    <source>
        <dbReference type="SAM" id="Phobius"/>
    </source>
</evidence>
<sequence>MHGVSLPRALVACIADPVSVGIEPIGIHDTGAVVIGIQDAVVVPVIVTGIADVVMVVVVLIGVRHERAVVQIIELAIAVPVVIARVAVPVSVRVRLRRWVRNIRAVIQLVEHLIIVPVVVAGIAQAVGIHALCLISVVLVSAIIFLIRHPVSVEVWFHAQASVPAARVGGPGGVLLIRVLDERTVVLSIRDTILIAVIIAEIRCSVTICIMRQRT</sequence>
<comment type="caution">
    <text evidence="2">The sequence shown here is derived from an EMBL/GenBank/DDBJ whole genome shotgun (WGS) entry which is preliminary data.</text>
</comment>
<feature type="transmembrane region" description="Helical" evidence="1">
    <location>
        <begin position="69"/>
        <end position="92"/>
    </location>
</feature>
<gene>
    <name evidence="2" type="ORF">BE18_18645</name>
</gene>
<accession>A0A150SPQ9</accession>
<reference evidence="2 3" key="1">
    <citation type="submission" date="2014-02" db="EMBL/GenBank/DDBJ databases">
        <title>The small core and large imbalanced accessory genome model reveals a collaborative survival strategy of Sorangium cellulosum strains in nature.</title>
        <authorList>
            <person name="Han K."/>
            <person name="Peng R."/>
            <person name="Blom J."/>
            <person name="Li Y.-Z."/>
        </authorList>
    </citation>
    <scope>NUCLEOTIDE SEQUENCE [LARGE SCALE GENOMIC DNA]</scope>
    <source>
        <strain evidence="2 3">So0149</strain>
    </source>
</reference>
<dbReference type="Proteomes" id="UP000075515">
    <property type="component" value="Unassembled WGS sequence"/>
</dbReference>
<keyword evidence="1" id="KW-0472">Membrane</keyword>
<evidence type="ECO:0000313" key="2">
    <source>
        <dbReference type="EMBL" id="KYF80878.1"/>
    </source>
</evidence>
<dbReference type="AlphaFoldDB" id="A0A150SPQ9"/>
<name>A0A150SPQ9_SORCE</name>
<feature type="transmembrane region" description="Helical" evidence="1">
    <location>
        <begin position="113"/>
        <end position="146"/>
    </location>
</feature>
<dbReference type="EMBL" id="JEMC01003501">
    <property type="protein sequence ID" value="KYF80878.1"/>
    <property type="molecule type" value="Genomic_DNA"/>
</dbReference>
<evidence type="ECO:0000313" key="3">
    <source>
        <dbReference type="Proteomes" id="UP000075515"/>
    </source>
</evidence>
<protein>
    <submittedName>
        <fullName evidence="2">Uncharacterized protein</fullName>
    </submittedName>
</protein>
<organism evidence="2 3">
    <name type="scientific">Sorangium cellulosum</name>
    <name type="common">Polyangium cellulosum</name>
    <dbReference type="NCBI Taxonomy" id="56"/>
    <lineage>
        <taxon>Bacteria</taxon>
        <taxon>Pseudomonadati</taxon>
        <taxon>Myxococcota</taxon>
        <taxon>Polyangia</taxon>
        <taxon>Polyangiales</taxon>
        <taxon>Polyangiaceae</taxon>
        <taxon>Sorangium</taxon>
    </lineage>
</organism>